<evidence type="ECO:0000256" key="1">
    <source>
        <dbReference type="ARBA" id="ARBA00001936"/>
    </source>
</evidence>
<dbReference type="InterPro" id="IPR015884">
    <property type="entry name" value="Malic_enzyme_CS"/>
</dbReference>
<comment type="cofactor">
    <cofactor evidence="2">
        <name>Mg(2+)</name>
        <dbReference type="ChEBI" id="CHEBI:18420"/>
    </cofactor>
</comment>
<dbReference type="CDD" id="cd05311">
    <property type="entry name" value="NAD_bind_2_malic_enz"/>
    <property type="match status" value="1"/>
</dbReference>
<dbReference type="SUPFAM" id="SSF53223">
    <property type="entry name" value="Aminoacid dehydrogenase-like, N-terminal domain"/>
    <property type="match status" value="1"/>
</dbReference>
<dbReference type="PROSITE" id="PS00331">
    <property type="entry name" value="MALIC_ENZYMES"/>
    <property type="match status" value="1"/>
</dbReference>
<reference evidence="9 10" key="1">
    <citation type="submission" date="2016-10" db="EMBL/GenBank/DDBJ databases">
        <authorList>
            <person name="Varghese N."/>
            <person name="Submissions S."/>
        </authorList>
    </citation>
    <scope>NUCLEOTIDE SEQUENCE [LARGE SCALE GENOMIC DNA]</scope>
    <source>
        <strain evidence="9 10">NLAE-zl-C224</strain>
    </source>
</reference>
<name>A0ABY0QNF9_CLOCO</name>
<comment type="cofactor">
    <cofactor evidence="1">
        <name>Mn(2+)</name>
        <dbReference type="ChEBI" id="CHEBI:29035"/>
    </cofactor>
</comment>
<feature type="domain" description="Malic enzyme NAD-binding" evidence="7">
    <location>
        <begin position="155"/>
        <end position="378"/>
    </location>
</feature>
<dbReference type="PANTHER" id="PTHR43237">
    <property type="entry name" value="NADP-DEPENDENT MALIC ENZYME"/>
    <property type="match status" value="1"/>
</dbReference>
<proteinExistence type="inferred from homology"/>
<evidence type="ECO:0000256" key="3">
    <source>
        <dbReference type="ARBA" id="ARBA00008785"/>
    </source>
</evidence>
<dbReference type="InterPro" id="IPR045213">
    <property type="entry name" value="Malic_NAD-bd_bact_type"/>
</dbReference>
<dbReference type="Pfam" id="PF03949">
    <property type="entry name" value="Malic_M"/>
    <property type="match status" value="1"/>
</dbReference>
<protein>
    <submittedName>
        <fullName evidence="9">Malate dehydrogenase (Oxaloacetate-decarboxylating)</fullName>
    </submittedName>
</protein>
<dbReference type="InterPro" id="IPR051674">
    <property type="entry name" value="Malate_Decarboxylase"/>
</dbReference>
<dbReference type="InterPro" id="IPR036291">
    <property type="entry name" value="NAD(P)-bd_dom_sf"/>
</dbReference>
<dbReference type="Gene3D" id="3.40.50.720">
    <property type="entry name" value="NAD(P)-binding Rossmann-like Domain"/>
    <property type="match status" value="1"/>
</dbReference>
<dbReference type="EMBL" id="FNGL01000025">
    <property type="protein sequence ID" value="SDL37666.1"/>
    <property type="molecule type" value="Genomic_DNA"/>
</dbReference>
<dbReference type="Proteomes" id="UP000198811">
    <property type="component" value="Unassembled WGS sequence"/>
</dbReference>
<keyword evidence="10" id="KW-1185">Reference proteome</keyword>
<comment type="caution">
    <text evidence="9">The sequence shown here is derived from an EMBL/GenBank/DDBJ whole genome shotgun (WGS) entry which is preliminary data.</text>
</comment>
<dbReference type="InterPro" id="IPR012302">
    <property type="entry name" value="Malic_NAD-bd"/>
</dbReference>
<sequence>MALKLHSEKKGKLEVVGKIPVKNREDLALAYTPGVAEPCVHIAKDKKNVYEYTTKGNMVAVVTNGTAVLGLGNIGPEAALPVMEGKALLFKEFANVDAFPICLDTEDPEEIIKTVKLIAPGFGGINLEDIKAPECFYIEERLKKELDIPVFHDDQHGTAIVVLAGIYNALKIVGKKLEEAKILINGAGSAGIAICKLLLNAGAKNIVMCDINGALIEGDEKLNPAQKEIAKVTNREKEKGKLVDVIKDKDIFIGVSGPKLLTKEMVSTMAKDSIVFAMANPEPEILPDEAKAGGARVVATGRSDFPNQINNVLVFPGIFRGALDVKAKEINEEMKIAAARGVANLIKEEDLNEDYIIPDPFNKEVAESVSKEVRRIAKEMNICK</sequence>
<dbReference type="InterPro" id="IPR046346">
    <property type="entry name" value="Aminoacid_DH-like_N_sf"/>
</dbReference>
<dbReference type="Pfam" id="PF00390">
    <property type="entry name" value="malic"/>
    <property type="match status" value="1"/>
</dbReference>
<dbReference type="Gene3D" id="3.40.50.10380">
    <property type="entry name" value="Malic enzyme, N-terminal domain"/>
    <property type="match status" value="1"/>
</dbReference>
<dbReference type="SMART" id="SM01274">
    <property type="entry name" value="malic"/>
    <property type="match status" value="1"/>
</dbReference>
<dbReference type="SUPFAM" id="SSF51735">
    <property type="entry name" value="NAD(P)-binding Rossmann-fold domains"/>
    <property type="match status" value="1"/>
</dbReference>
<evidence type="ECO:0000259" key="7">
    <source>
        <dbReference type="SMART" id="SM00919"/>
    </source>
</evidence>
<dbReference type="PRINTS" id="PR00072">
    <property type="entry name" value="MALOXRDTASE"/>
</dbReference>
<dbReference type="InterPro" id="IPR037062">
    <property type="entry name" value="Malic_N_dom_sf"/>
</dbReference>
<dbReference type="PANTHER" id="PTHR43237:SF4">
    <property type="entry name" value="NADP-DEPENDENT MALIC ENZYME"/>
    <property type="match status" value="1"/>
</dbReference>
<evidence type="ECO:0000256" key="2">
    <source>
        <dbReference type="ARBA" id="ARBA00001946"/>
    </source>
</evidence>
<dbReference type="SMART" id="SM00919">
    <property type="entry name" value="Malic_M"/>
    <property type="match status" value="1"/>
</dbReference>
<evidence type="ECO:0000256" key="4">
    <source>
        <dbReference type="ARBA" id="ARBA00022723"/>
    </source>
</evidence>
<comment type="similarity">
    <text evidence="3 6">Belongs to the malic enzymes family.</text>
</comment>
<evidence type="ECO:0000259" key="8">
    <source>
        <dbReference type="SMART" id="SM01274"/>
    </source>
</evidence>
<dbReference type="InterPro" id="IPR001891">
    <property type="entry name" value="Malic_OxRdtase"/>
</dbReference>
<evidence type="ECO:0000313" key="9">
    <source>
        <dbReference type="EMBL" id="SDL37666.1"/>
    </source>
</evidence>
<dbReference type="InterPro" id="IPR012301">
    <property type="entry name" value="Malic_N_dom"/>
</dbReference>
<accession>A0ABY0QNF9</accession>
<keyword evidence="4 6" id="KW-0479">Metal-binding</keyword>
<gene>
    <name evidence="9" type="ORF">SAMN05216497_1257</name>
</gene>
<evidence type="ECO:0000313" key="10">
    <source>
        <dbReference type="Proteomes" id="UP000198811"/>
    </source>
</evidence>
<organism evidence="9 10">
    <name type="scientific">Clostridium cochlearium</name>
    <dbReference type="NCBI Taxonomy" id="1494"/>
    <lineage>
        <taxon>Bacteria</taxon>
        <taxon>Bacillati</taxon>
        <taxon>Bacillota</taxon>
        <taxon>Clostridia</taxon>
        <taxon>Eubacteriales</taxon>
        <taxon>Clostridiaceae</taxon>
        <taxon>Clostridium</taxon>
    </lineage>
</organism>
<evidence type="ECO:0000256" key="5">
    <source>
        <dbReference type="ARBA" id="ARBA00023002"/>
    </source>
</evidence>
<feature type="domain" description="Malic enzyme N-terminal" evidence="8">
    <location>
        <begin position="10"/>
        <end position="143"/>
    </location>
</feature>
<evidence type="ECO:0000256" key="6">
    <source>
        <dbReference type="RuleBase" id="RU003427"/>
    </source>
</evidence>
<dbReference type="PIRSF" id="PIRSF000106">
    <property type="entry name" value="ME"/>
    <property type="match status" value="1"/>
</dbReference>
<keyword evidence="5" id="KW-0560">Oxidoreductase</keyword>